<dbReference type="AlphaFoldDB" id="A0A9N9QYM3"/>
<dbReference type="SUPFAM" id="SSF51445">
    <property type="entry name" value="(Trans)glycosidases"/>
    <property type="match status" value="1"/>
</dbReference>
<dbReference type="OrthoDB" id="7441686at2759"/>
<dbReference type="EMBL" id="OU893346">
    <property type="protein sequence ID" value="CAG9785954.1"/>
    <property type="molecule type" value="Genomic_DNA"/>
</dbReference>
<gene>
    <name evidence="1" type="ORF">DIATSA_LOCUS3947</name>
</gene>
<accession>A0A9N9QYM3</accession>
<proteinExistence type="predicted"/>
<reference evidence="1" key="1">
    <citation type="submission" date="2021-12" db="EMBL/GenBank/DDBJ databases">
        <authorList>
            <person name="King R."/>
        </authorList>
    </citation>
    <scope>NUCLEOTIDE SEQUENCE</scope>
</reference>
<evidence type="ECO:0000313" key="2">
    <source>
        <dbReference type="Proteomes" id="UP001153714"/>
    </source>
</evidence>
<evidence type="ECO:0008006" key="3">
    <source>
        <dbReference type="Google" id="ProtNLM"/>
    </source>
</evidence>
<dbReference type="Proteomes" id="UP001153714">
    <property type="component" value="Chromosome 15"/>
</dbReference>
<protein>
    <recommendedName>
        <fullName evidence="3">Hexosaminidase D</fullName>
    </recommendedName>
</protein>
<keyword evidence="2" id="KW-1185">Reference proteome</keyword>
<dbReference type="InterPro" id="IPR038901">
    <property type="entry name" value="HEXDC-like"/>
</dbReference>
<dbReference type="GO" id="GO:0015929">
    <property type="term" value="F:hexosaminidase activity"/>
    <property type="evidence" value="ECO:0007669"/>
    <property type="project" value="InterPro"/>
</dbReference>
<dbReference type="InterPro" id="IPR017853">
    <property type="entry name" value="GH"/>
</dbReference>
<dbReference type="Gene3D" id="3.20.20.80">
    <property type="entry name" value="Glycosidases"/>
    <property type="match status" value="1"/>
</dbReference>
<organism evidence="1 2">
    <name type="scientific">Diatraea saccharalis</name>
    <name type="common">sugarcane borer</name>
    <dbReference type="NCBI Taxonomy" id="40085"/>
    <lineage>
        <taxon>Eukaryota</taxon>
        <taxon>Metazoa</taxon>
        <taxon>Ecdysozoa</taxon>
        <taxon>Arthropoda</taxon>
        <taxon>Hexapoda</taxon>
        <taxon>Insecta</taxon>
        <taxon>Pterygota</taxon>
        <taxon>Neoptera</taxon>
        <taxon>Endopterygota</taxon>
        <taxon>Lepidoptera</taxon>
        <taxon>Glossata</taxon>
        <taxon>Ditrysia</taxon>
        <taxon>Pyraloidea</taxon>
        <taxon>Crambidae</taxon>
        <taxon>Crambinae</taxon>
        <taxon>Diatraea</taxon>
    </lineage>
</organism>
<sequence length="293" mass="33694">MYLRQKKPDLTILMWDDMLRNIGVDVLMKYELCNVVQPVVWDYNVKEFFQIKDQLWEKYRQLFPKVWAGSAYKGANGSCQILSPVNRYVSNHEAWMQVFHKQSSKLDFTGIILTGWSRYDHYATLCELLPVALPSLASCLRLLTKAESTPNECVVNESLPRQQWPGVEAARLVHSFLLLREQAHSFIHGDLVTTWLNAWQIENNYTNPIQAENIVVVAKQLLSEFTSLQAELIPNLNAVTGRRSTEEWVKTYVIPLINKISELHKTAEARSKADAGVSPLNTLSLKNKYWNVQ</sequence>
<dbReference type="PANTHER" id="PTHR21040">
    <property type="entry name" value="BCDNA.GH04120"/>
    <property type="match status" value="1"/>
</dbReference>
<reference evidence="1" key="2">
    <citation type="submission" date="2022-10" db="EMBL/GenBank/DDBJ databases">
        <authorList>
            <consortium name="ENA_rothamsted_submissions"/>
            <consortium name="culmorum"/>
            <person name="King R."/>
        </authorList>
    </citation>
    <scope>NUCLEOTIDE SEQUENCE</scope>
</reference>
<evidence type="ECO:0000313" key="1">
    <source>
        <dbReference type="EMBL" id="CAG9785954.1"/>
    </source>
</evidence>
<dbReference type="PANTHER" id="PTHR21040:SF8">
    <property type="entry name" value="BCDNA.GH04120"/>
    <property type="match status" value="1"/>
</dbReference>
<name>A0A9N9QYM3_9NEOP</name>